<accession>A0A3P3QTL9</accession>
<dbReference type="RefSeq" id="WP_034214039.1">
    <property type="nucleotide sequence ID" value="NZ_CAUQHB010000065.1"/>
</dbReference>
<sequence>MKLLKSVNVSGQHCDILISDENVALWEAFNSHKATIAILGKEDIDISVSKYAVESLEDIDEEYIKKVAYRTLGMPFDIGKVEGINIREMRPDDFEILSCFKGFPFKTKNDLLEYISLHYDFYGYGLYVFENVNELMGMAGFYNKDGKCYISYMTEERYRRCGYTFKVCRYLLDYLRESLKIIDVYAQIDKSNIASINFAKKLGVIINESFSKK</sequence>
<dbReference type="InterPro" id="IPR000182">
    <property type="entry name" value="GNAT_dom"/>
</dbReference>
<keyword evidence="2" id="KW-0808">Transferase</keyword>
<dbReference type="AlphaFoldDB" id="A0A3P3QTL9"/>
<evidence type="ECO:0000313" key="3">
    <source>
        <dbReference type="Proteomes" id="UP000272490"/>
    </source>
</evidence>
<keyword evidence="3" id="KW-1185">Reference proteome</keyword>
<dbReference type="Gene3D" id="3.40.630.30">
    <property type="match status" value="1"/>
</dbReference>
<dbReference type="Pfam" id="PF13302">
    <property type="entry name" value="Acetyltransf_3"/>
    <property type="match status" value="1"/>
</dbReference>
<dbReference type="Proteomes" id="UP000272490">
    <property type="component" value="Unassembled WGS sequence"/>
</dbReference>
<dbReference type="GO" id="GO:0016747">
    <property type="term" value="F:acyltransferase activity, transferring groups other than amino-acyl groups"/>
    <property type="evidence" value="ECO:0007669"/>
    <property type="project" value="InterPro"/>
</dbReference>
<protein>
    <submittedName>
        <fullName evidence="2">N-acetyltransferase</fullName>
    </submittedName>
</protein>
<dbReference type="SUPFAM" id="SSF55729">
    <property type="entry name" value="Acyl-CoA N-acyltransferases (Nat)"/>
    <property type="match status" value="1"/>
</dbReference>
<proteinExistence type="predicted"/>
<name>A0A3P3QTL9_9FIRM</name>
<dbReference type="EMBL" id="RRCO01000006">
    <property type="protein sequence ID" value="RRJ24587.1"/>
    <property type="molecule type" value="Genomic_DNA"/>
</dbReference>
<dbReference type="PROSITE" id="PS51186">
    <property type="entry name" value="GNAT"/>
    <property type="match status" value="1"/>
</dbReference>
<gene>
    <name evidence="2" type="ORF">EHV10_12440</name>
</gene>
<reference evidence="2 3" key="1">
    <citation type="submission" date="2018-11" db="EMBL/GenBank/DDBJ databases">
        <title>Genome sequencing of Lachnoanaerobaculum sp. KCOM 2030 (= ChDC B114).</title>
        <authorList>
            <person name="Kook J.-K."/>
            <person name="Park S.-N."/>
            <person name="Lim Y.K."/>
        </authorList>
    </citation>
    <scope>NUCLEOTIDE SEQUENCE [LARGE SCALE GENOMIC DNA]</scope>
    <source>
        <strain evidence="2 3">KCOM 2030</strain>
    </source>
</reference>
<dbReference type="InterPro" id="IPR016181">
    <property type="entry name" value="Acyl_CoA_acyltransferase"/>
</dbReference>
<organism evidence="2 3">
    <name type="scientific">Lachnoanaerobaculum gingivalis</name>
    <dbReference type="NCBI Taxonomy" id="2490855"/>
    <lineage>
        <taxon>Bacteria</taxon>
        <taxon>Bacillati</taxon>
        <taxon>Bacillota</taxon>
        <taxon>Clostridia</taxon>
        <taxon>Lachnospirales</taxon>
        <taxon>Lachnospiraceae</taxon>
        <taxon>Lachnoanaerobaculum</taxon>
    </lineage>
</organism>
<evidence type="ECO:0000259" key="1">
    <source>
        <dbReference type="PROSITE" id="PS51186"/>
    </source>
</evidence>
<feature type="domain" description="N-acetyltransferase" evidence="1">
    <location>
        <begin position="84"/>
        <end position="213"/>
    </location>
</feature>
<comment type="caution">
    <text evidence="2">The sequence shown here is derived from an EMBL/GenBank/DDBJ whole genome shotgun (WGS) entry which is preliminary data.</text>
</comment>
<evidence type="ECO:0000313" key="2">
    <source>
        <dbReference type="EMBL" id="RRJ24587.1"/>
    </source>
</evidence>
<dbReference type="OrthoDB" id="2039714at2"/>